<sequence length="158" mass="17173">MLGIAILLPTELSEEEIRHLVTVDAANAVALPCRQLLADIRDAADVILFCRLVHVGPCFGESLTGQSAQDDVIPPIKLSVVIHIRDAKADRALAVDVVQSNVLPCRIWDEGFLHFDEGLPNAPDRGEGLDIVDFLELARLGQRSRFGRGIGSLGEDIE</sequence>
<dbReference type="EMBL" id="PKSG01000213">
    <property type="protein sequence ID" value="POR37708.1"/>
    <property type="molecule type" value="Genomic_DNA"/>
</dbReference>
<name>A0A2S4L5M5_9HYPO</name>
<keyword evidence="2" id="KW-1185">Reference proteome</keyword>
<proteinExistence type="predicted"/>
<reference evidence="1 2" key="1">
    <citation type="submission" date="2018-01" db="EMBL/GenBank/DDBJ databases">
        <title>Harnessing the power of phylogenomics to disentangle the directionality and signatures of interkingdom host jumping in the parasitic fungal genus Tolypocladium.</title>
        <authorList>
            <person name="Quandt C.A."/>
            <person name="Patterson W."/>
            <person name="Spatafora J.W."/>
        </authorList>
    </citation>
    <scope>NUCLEOTIDE SEQUENCE [LARGE SCALE GENOMIC DNA]</scope>
    <source>
        <strain evidence="1 2">NRBC 100945</strain>
    </source>
</reference>
<dbReference type="AlphaFoldDB" id="A0A2S4L5M5"/>
<accession>A0A2S4L5M5</accession>
<gene>
    <name evidence="1" type="ORF">TPAR_02086</name>
</gene>
<organism evidence="1 2">
    <name type="scientific">Tolypocladium paradoxum</name>
    <dbReference type="NCBI Taxonomy" id="94208"/>
    <lineage>
        <taxon>Eukaryota</taxon>
        <taxon>Fungi</taxon>
        <taxon>Dikarya</taxon>
        <taxon>Ascomycota</taxon>
        <taxon>Pezizomycotina</taxon>
        <taxon>Sordariomycetes</taxon>
        <taxon>Hypocreomycetidae</taxon>
        <taxon>Hypocreales</taxon>
        <taxon>Ophiocordycipitaceae</taxon>
        <taxon>Tolypocladium</taxon>
    </lineage>
</organism>
<protein>
    <submittedName>
        <fullName evidence="1">Uncharacterized protein</fullName>
    </submittedName>
</protein>
<evidence type="ECO:0000313" key="1">
    <source>
        <dbReference type="EMBL" id="POR37708.1"/>
    </source>
</evidence>
<dbReference type="Proteomes" id="UP000237481">
    <property type="component" value="Unassembled WGS sequence"/>
</dbReference>
<comment type="caution">
    <text evidence="1">The sequence shown here is derived from an EMBL/GenBank/DDBJ whole genome shotgun (WGS) entry which is preliminary data.</text>
</comment>
<evidence type="ECO:0000313" key="2">
    <source>
        <dbReference type="Proteomes" id="UP000237481"/>
    </source>
</evidence>